<comment type="caution">
    <text evidence="7">The sequence shown here is derived from an EMBL/GenBank/DDBJ whole genome shotgun (WGS) entry which is preliminary data.</text>
</comment>
<dbReference type="InterPro" id="IPR036390">
    <property type="entry name" value="WH_DNA-bd_sf"/>
</dbReference>
<organism evidence="7 8">
    <name type="scientific">Nitrolancea hollandica Lb</name>
    <dbReference type="NCBI Taxonomy" id="1129897"/>
    <lineage>
        <taxon>Bacteria</taxon>
        <taxon>Pseudomonadati</taxon>
        <taxon>Thermomicrobiota</taxon>
        <taxon>Thermomicrobia</taxon>
        <taxon>Sphaerobacterales</taxon>
        <taxon>Sphaerobacterineae</taxon>
        <taxon>Sphaerobacteraceae</taxon>
        <taxon>Nitrolancea</taxon>
    </lineage>
</organism>
<sequence>MTEPRWDLARRETFLSTVRLFHGLSPQTLSTVAERFQPKRFRDGEFIFLEGDRATEVSLLASGRVKVVRETEEGREVILRLIQPGEIFGAAGMWGEPEYPASAVALEDALILQLPAPDLTALVTRSPEFAQAVIRELGTRLREAEARIRELQTERAERRIARALLRLANKAGVRNETGIEIGVPLSRQDLAELSGTTLSTASRTLSAWDRLGLIIAARERVTIVKFHELVAVAEDLAPSDQPEKW</sequence>
<dbReference type="SUPFAM" id="SSF51206">
    <property type="entry name" value="cAMP-binding domain-like"/>
    <property type="match status" value="1"/>
</dbReference>
<dbReference type="PANTHER" id="PTHR24567:SF28">
    <property type="entry name" value="LISTERIOLYSIN REGULATORY PROTEIN"/>
    <property type="match status" value="1"/>
</dbReference>
<feature type="coiled-coil region" evidence="4">
    <location>
        <begin position="134"/>
        <end position="161"/>
    </location>
</feature>
<dbReference type="SUPFAM" id="SSF46785">
    <property type="entry name" value="Winged helix' DNA-binding domain"/>
    <property type="match status" value="1"/>
</dbReference>
<evidence type="ECO:0000256" key="3">
    <source>
        <dbReference type="ARBA" id="ARBA00023163"/>
    </source>
</evidence>
<reference evidence="7 8" key="1">
    <citation type="journal article" date="2012" name="ISME J.">
        <title>Nitrification expanded: discovery, physiology and genomics of a nitrite-oxidizing bacterium from the phylum Chloroflexi.</title>
        <authorList>
            <person name="Sorokin D.Y."/>
            <person name="Lucker S."/>
            <person name="Vejmelkova D."/>
            <person name="Kostrikina N.A."/>
            <person name="Kleerebezem R."/>
            <person name="Rijpstra W.I."/>
            <person name="Damste J.S."/>
            <person name="Le Paslier D."/>
            <person name="Muyzer G."/>
            <person name="Wagner M."/>
            <person name="van Loosdrecht M.C."/>
            <person name="Daims H."/>
        </authorList>
    </citation>
    <scope>NUCLEOTIDE SEQUENCE [LARGE SCALE GENOMIC DNA]</scope>
    <source>
        <strain evidence="8">none</strain>
    </source>
</reference>
<dbReference type="Proteomes" id="UP000004221">
    <property type="component" value="Unassembled WGS sequence"/>
</dbReference>
<dbReference type="AlphaFoldDB" id="I4EE80"/>
<dbReference type="Gene3D" id="2.60.120.10">
    <property type="entry name" value="Jelly Rolls"/>
    <property type="match status" value="1"/>
</dbReference>
<accession>I4EE80</accession>
<dbReference type="InterPro" id="IPR000595">
    <property type="entry name" value="cNMP-bd_dom"/>
</dbReference>
<evidence type="ECO:0000313" key="7">
    <source>
        <dbReference type="EMBL" id="CCF82992.1"/>
    </source>
</evidence>
<evidence type="ECO:0000256" key="2">
    <source>
        <dbReference type="ARBA" id="ARBA00023125"/>
    </source>
</evidence>
<name>I4EE80_9BACT</name>
<dbReference type="SMART" id="SM00100">
    <property type="entry name" value="cNMP"/>
    <property type="match status" value="1"/>
</dbReference>
<feature type="domain" description="Cyclic nucleotide-binding" evidence="5">
    <location>
        <begin position="20"/>
        <end position="140"/>
    </location>
</feature>
<dbReference type="CDD" id="cd00038">
    <property type="entry name" value="CAP_ED"/>
    <property type="match status" value="1"/>
</dbReference>
<keyword evidence="8" id="KW-1185">Reference proteome</keyword>
<evidence type="ECO:0000313" key="8">
    <source>
        <dbReference type="Proteomes" id="UP000004221"/>
    </source>
</evidence>
<dbReference type="InterPro" id="IPR036388">
    <property type="entry name" value="WH-like_DNA-bd_sf"/>
</dbReference>
<keyword evidence="2" id="KW-0238">DNA-binding</keyword>
<evidence type="ECO:0000256" key="1">
    <source>
        <dbReference type="ARBA" id="ARBA00023015"/>
    </source>
</evidence>
<evidence type="ECO:0000259" key="6">
    <source>
        <dbReference type="PROSITE" id="PS51063"/>
    </source>
</evidence>
<dbReference type="OrthoDB" id="9798104at2"/>
<dbReference type="InterPro" id="IPR012318">
    <property type="entry name" value="HTH_CRP"/>
</dbReference>
<dbReference type="RefSeq" id="WP_008475621.1">
    <property type="nucleotide sequence ID" value="NZ_CAGS01000085.1"/>
</dbReference>
<dbReference type="EMBL" id="CAGS01000085">
    <property type="protein sequence ID" value="CCF82992.1"/>
    <property type="molecule type" value="Genomic_DNA"/>
</dbReference>
<dbReference type="Gene3D" id="1.10.10.10">
    <property type="entry name" value="Winged helix-like DNA-binding domain superfamily/Winged helix DNA-binding domain"/>
    <property type="match status" value="1"/>
</dbReference>
<gene>
    <name evidence="7" type="ORF">NITHO_1750007</name>
</gene>
<keyword evidence="3" id="KW-0804">Transcription</keyword>
<keyword evidence="4" id="KW-0175">Coiled coil</keyword>
<proteinExistence type="predicted"/>
<dbReference type="Pfam" id="PF00027">
    <property type="entry name" value="cNMP_binding"/>
    <property type="match status" value="1"/>
</dbReference>
<dbReference type="GO" id="GO:0005829">
    <property type="term" value="C:cytosol"/>
    <property type="evidence" value="ECO:0007669"/>
    <property type="project" value="TreeGrafter"/>
</dbReference>
<keyword evidence="1" id="KW-0805">Transcription regulation</keyword>
<dbReference type="PROSITE" id="PS51063">
    <property type="entry name" value="HTH_CRP_2"/>
    <property type="match status" value="1"/>
</dbReference>
<dbReference type="InterPro" id="IPR014710">
    <property type="entry name" value="RmlC-like_jellyroll"/>
</dbReference>
<evidence type="ECO:0000259" key="5">
    <source>
        <dbReference type="PROSITE" id="PS50042"/>
    </source>
</evidence>
<dbReference type="InterPro" id="IPR018490">
    <property type="entry name" value="cNMP-bd_dom_sf"/>
</dbReference>
<dbReference type="PROSITE" id="PS50042">
    <property type="entry name" value="CNMP_BINDING_3"/>
    <property type="match status" value="1"/>
</dbReference>
<dbReference type="GO" id="GO:0003677">
    <property type="term" value="F:DNA binding"/>
    <property type="evidence" value="ECO:0007669"/>
    <property type="project" value="UniProtKB-KW"/>
</dbReference>
<dbReference type="Pfam" id="PF13545">
    <property type="entry name" value="HTH_Crp_2"/>
    <property type="match status" value="1"/>
</dbReference>
<dbReference type="GO" id="GO:0003700">
    <property type="term" value="F:DNA-binding transcription factor activity"/>
    <property type="evidence" value="ECO:0007669"/>
    <property type="project" value="TreeGrafter"/>
</dbReference>
<dbReference type="SMART" id="SM00419">
    <property type="entry name" value="HTH_CRP"/>
    <property type="match status" value="1"/>
</dbReference>
<dbReference type="InterPro" id="IPR050397">
    <property type="entry name" value="Env_Response_Regulators"/>
</dbReference>
<evidence type="ECO:0000256" key="4">
    <source>
        <dbReference type="SAM" id="Coils"/>
    </source>
</evidence>
<dbReference type="PANTHER" id="PTHR24567">
    <property type="entry name" value="CRP FAMILY TRANSCRIPTIONAL REGULATORY PROTEIN"/>
    <property type="match status" value="1"/>
</dbReference>
<feature type="domain" description="HTH crp-type" evidence="6">
    <location>
        <begin position="154"/>
        <end position="227"/>
    </location>
</feature>
<protein>
    <submittedName>
        <fullName evidence="7">Transcriptional regulator, Crp/Fnr family</fullName>
    </submittedName>
</protein>